<reference evidence="1" key="1">
    <citation type="submission" date="2024-04" db="EMBL/GenBank/DDBJ databases">
        <authorList>
            <consortium name="Molecular Ecology Group"/>
        </authorList>
    </citation>
    <scope>NUCLEOTIDE SEQUENCE</scope>
</reference>
<dbReference type="Proteomes" id="UP001497644">
    <property type="component" value="Chromosome 6"/>
</dbReference>
<dbReference type="AlphaFoldDB" id="A0AAV2P2Q9"/>
<proteinExistence type="predicted"/>
<keyword evidence="2" id="KW-1185">Reference proteome</keyword>
<sequence>MPATQHQMLLCESLVDPVRFTFPDVKKVGVCDNSPQEREREDNKTTAANSCRFETLHNKVYRAVLDIVALASSAMSSLRRAFACG</sequence>
<protein>
    <submittedName>
        <fullName evidence="1">Uncharacterized protein</fullName>
    </submittedName>
</protein>
<organism evidence="1 2">
    <name type="scientific">Lasius platythorax</name>
    <dbReference type="NCBI Taxonomy" id="488582"/>
    <lineage>
        <taxon>Eukaryota</taxon>
        <taxon>Metazoa</taxon>
        <taxon>Ecdysozoa</taxon>
        <taxon>Arthropoda</taxon>
        <taxon>Hexapoda</taxon>
        <taxon>Insecta</taxon>
        <taxon>Pterygota</taxon>
        <taxon>Neoptera</taxon>
        <taxon>Endopterygota</taxon>
        <taxon>Hymenoptera</taxon>
        <taxon>Apocrita</taxon>
        <taxon>Aculeata</taxon>
        <taxon>Formicoidea</taxon>
        <taxon>Formicidae</taxon>
        <taxon>Formicinae</taxon>
        <taxon>Lasius</taxon>
        <taxon>Lasius</taxon>
    </lineage>
</organism>
<evidence type="ECO:0000313" key="2">
    <source>
        <dbReference type="Proteomes" id="UP001497644"/>
    </source>
</evidence>
<evidence type="ECO:0000313" key="1">
    <source>
        <dbReference type="EMBL" id="CAL1686238.1"/>
    </source>
</evidence>
<gene>
    <name evidence="1" type="ORF">LPLAT_LOCUS11581</name>
</gene>
<dbReference type="EMBL" id="OZ034829">
    <property type="protein sequence ID" value="CAL1686238.1"/>
    <property type="molecule type" value="Genomic_DNA"/>
</dbReference>
<name>A0AAV2P2Q9_9HYME</name>
<accession>A0AAV2P2Q9</accession>